<gene>
    <name evidence="3" type="ORF">FAZ95_01185</name>
</gene>
<dbReference type="SUPFAM" id="SSF48452">
    <property type="entry name" value="TPR-like"/>
    <property type="match status" value="1"/>
</dbReference>
<evidence type="ECO:0000313" key="3">
    <source>
        <dbReference type="EMBL" id="QCP47914.1"/>
    </source>
</evidence>
<feature type="compositionally biased region" description="Low complexity" evidence="1">
    <location>
        <begin position="91"/>
        <end position="102"/>
    </location>
</feature>
<reference evidence="3 4" key="1">
    <citation type="submission" date="2019-05" db="EMBL/GenBank/DDBJ databases">
        <title>Burkholderia sp. DHOD12, isolated from subtropical forest soil.</title>
        <authorList>
            <person name="Gao Z.-H."/>
            <person name="Qiu L.-H."/>
        </authorList>
    </citation>
    <scope>NUCLEOTIDE SEQUENCE [LARGE SCALE GENOMIC DNA]</scope>
    <source>
        <strain evidence="3 4">DHOD12</strain>
    </source>
</reference>
<dbReference type="OrthoDB" id="3182597at2"/>
<feature type="compositionally biased region" description="Low complexity" evidence="1">
    <location>
        <begin position="22"/>
        <end position="40"/>
    </location>
</feature>
<name>A0A4P8IM91_9BURK</name>
<keyword evidence="2" id="KW-0812">Transmembrane</keyword>
<dbReference type="Pfam" id="PF14559">
    <property type="entry name" value="TPR_19"/>
    <property type="match status" value="1"/>
</dbReference>
<keyword evidence="2" id="KW-1133">Transmembrane helix</keyword>
<dbReference type="KEGG" id="tvl:FAZ95_01185"/>
<dbReference type="EMBL" id="CP040077">
    <property type="protein sequence ID" value="QCP47914.1"/>
    <property type="molecule type" value="Genomic_DNA"/>
</dbReference>
<dbReference type="Proteomes" id="UP000298656">
    <property type="component" value="Chromosome 1"/>
</dbReference>
<keyword evidence="4" id="KW-1185">Reference proteome</keyword>
<evidence type="ECO:0000256" key="2">
    <source>
        <dbReference type="SAM" id="Phobius"/>
    </source>
</evidence>
<accession>A0A4P8IM91</accession>
<keyword evidence="2" id="KW-0472">Membrane</keyword>
<protein>
    <submittedName>
        <fullName evidence="3">Tetratricopeptide repeat protein</fullName>
    </submittedName>
</protein>
<feature type="transmembrane region" description="Helical" evidence="2">
    <location>
        <begin position="59"/>
        <end position="76"/>
    </location>
</feature>
<proteinExistence type="predicted"/>
<organism evidence="3 4">
    <name type="scientific">Trinickia violacea</name>
    <dbReference type="NCBI Taxonomy" id="2571746"/>
    <lineage>
        <taxon>Bacteria</taxon>
        <taxon>Pseudomonadati</taxon>
        <taxon>Pseudomonadota</taxon>
        <taxon>Betaproteobacteria</taxon>
        <taxon>Burkholderiales</taxon>
        <taxon>Burkholderiaceae</taxon>
        <taxon>Trinickia</taxon>
    </lineage>
</organism>
<dbReference type="Gene3D" id="1.25.40.10">
    <property type="entry name" value="Tetratricopeptide repeat domain"/>
    <property type="match status" value="1"/>
</dbReference>
<dbReference type="RefSeq" id="WP_137330756.1">
    <property type="nucleotide sequence ID" value="NZ_CP040077.1"/>
</dbReference>
<sequence length="528" mass="56697">MMANDNGKKGFAGLDSMISDVASAPESSAPANPPETAEPSQIFTGSPVAGSRSGGSREMWGVAIAVAIALFAWLVISNKPPQPRPPTAYEATAPSTMAAPTTDEAVSPSTVPSNGNALTVAQNGTVPSYSSYEETVPPVGTGLTLERPQIRYCLSERIRMEAWQGQLNINSQTSVDAFNASVNDYNARCSNYRYRSGDLESVRAEVESNRAALAQQGVSRAASVNASAPVEQNLPAIRTSFDCTKARSDAEHLICNDAQLAAADVDLANLFASAKAVAADQVAFKEHTREQWNYRERNCHDRDCLVQWYAEQRQWLTNVVSNSNVPTQPEETASSPSVAAPAGNCVTTAECAKAMLVFAGSENLAGAMDAARTIDLLPKPQRGDRATARKLNQDALSALNASRPDDAVKLLEQANQADPGDEEIASNLAYAYAADGQLAKSEDTAVLALSLNPRRTAVWAPLAVTLAKENRLDQATEAMWLAYQFSADKQKTLNFIDSRLALETDPAVVKMYSSSKDWLMKNTKPTFH</sequence>
<evidence type="ECO:0000256" key="1">
    <source>
        <dbReference type="SAM" id="MobiDB-lite"/>
    </source>
</evidence>
<dbReference type="InterPro" id="IPR011990">
    <property type="entry name" value="TPR-like_helical_dom_sf"/>
</dbReference>
<feature type="region of interest" description="Disordered" evidence="1">
    <location>
        <begin position="82"/>
        <end position="115"/>
    </location>
</feature>
<feature type="region of interest" description="Disordered" evidence="1">
    <location>
        <begin position="22"/>
        <end position="51"/>
    </location>
</feature>
<evidence type="ECO:0000313" key="4">
    <source>
        <dbReference type="Proteomes" id="UP000298656"/>
    </source>
</evidence>
<dbReference type="AlphaFoldDB" id="A0A4P8IM91"/>